<evidence type="ECO:0000313" key="3">
    <source>
        <dbReference type="Proteomes" id="UP001210720"/>
    </source>
</evidence>
<dbReference type="EMBL" id="JAQIOY010000010">
    <property type="protein sequence ID" value="MDA7426627.1"/>
    <property type="molecule type" value="Genomic_DNA"/>
</dbReference>
<keyword evidence="3" id="KW-1185">Reference proteome</keyword>
<name>A0ABT4XXL8_9RHOB</name>
<gene>
    <name evidence="2" type="ORF">PFY00_17970</name>
</gene>
<dbReference type="Gene3D" id="2.60.120.10">
    <property type="entry name" value="Jelly Rolls"/>
    <property type="match status" value="1"/>
</dbReference>
<feature type="chain" id="PRO_5045564183" description="Cupin domain-containing protein" evidence="1">
    <location>
        <begin position="25"/>
        <end position="157"/>
    </location>
</feature>
<dbReference type="RefSeq" id="WP_271433982.1">
    <property type="nucleotide sequence ID" value="NZ_JAQIOY010000010.1"/>
</dbReference>
<accession>A0ABT4XXL8</accession>
<evidence type="ECO:0008006" key="4">
    <source>
        <dbReference type="Google" id="ProtNLM"/>
    </source>
</evidence>
<dbReference type="Proteomes" id="UP001210720">
    <property type="component" value="Unassembled WGS sequence"/>
</dbReference>
<dbReference type="SUPFAM" id="SSF51182">
    <property type="entry name" value="RmlC-like cupins"/>
    <property type="match status" value="1"/>
</dbReference>
<evidence type="ECO:0000313" key="2">
    <source>
        <dbReference type="EMBL" id="MDA7426627.1"/>
    </source>
</evidence>
<reference evidence="2 3" key="1">
    <citation type="submission" date="2023-01" db="EMBL/GenBank/DDBJ databases">
        <title>Thalassococcus onchidii sp. nov., isolated from a marine invertebrate from the South China Sea.</title>
        <authorList>
            <person name="Xu S."/>
            <person name="Liu Z."/>
            <person name="Xu Y."/>
        </authorList>
    </citation>
    <scope>NUCLEOTIDE SEQUENCE [LARGE SCALE GENOMIC DNA]</scope>
    <source>
        <strain evidence="2 3">KCTC 32084</strain>
    </source>
</reference>
<dbReference type="InterPro" id="IPR014710">
    <property type="entry name" value="RmlC-like_jellyroll"/>
</dbReference>
<proteinExistence type="predicted"/>
<dbReference type="InterPro" id="IPR011051">
    <property type="entry name" value="RmlC_Cupin_sf"/>
</dbReference>
<protein>
    <recommendedName>
        <fullName evidence="4">Cupin domain-containing protein</fullName>
    </recommendedName>
</protein>
<sequence>MKKAVLSALCLVATSFASEVSAQAQEAETGEVISLVTKINGQTPPGRLAHLVDVETMIDTIMPDGNRLVVMKGIRKAGTRVGIHVHKYGGHTCVLSGAITDFVEGIDPGLFPAGTCYYMPSDTPMTAANLGTEDAMLIDTFILPPGEETITILEPGY</sequence>
<organism evidence="2 3">
    <name type="scientific">Thalassococcus lentus</name>
    <dbReference type="NCBI Taxonomy" id="1210524"/>
    <lineage>
        <taxon>Bacteria</taxon>
        <taxon>Pseudomonadati</taxon>
        <taxon>Pseudomonadota</taxon>
        <taxon>Alphaproteobacteria</taxon>
        <taxon>Rhodobacterales</taxon>
        <taxon>Roseobacteraceae</taxon>
        <taxon>Thalassococcus</taxon>
    </lineage>
</organism>
<comment type="caution">
    <text evidence="2">The sequence shown here is derived from an EMBL/GenBank/DDBJ whole genome shotgun (WGS) entry which is preliminary data.</text>
</comment>
<evidence type="ECO:0000256" key="1">
    <source>
        <dbReference type="SAM" id="SignalP"/>
    </source>
</evidence>
<feature type="signal peptide" evidence="1">
    <location>
        <begin position="1"/>
        <end position="24"/>
    </location>
</feature>
<keyword evidence="1" id="KW-0732">Signal</keyword>